<comment type="subcellular location">
    <subcellularLocation>
        <location evidence="10">Cell membrane</location>
    </subcellularLocation>
</comment>
<feature type="domain" description="4Fe-4S" evidence="13">
    <location>
        <begin position="32"/>
        <end position="91"/>
    </location>
</feature>
<evidence type="ECO:0000256" key="1">
    <source>
        <dbReference type="ARBA" id="ARBA00022448"/>
    </source>
</evidence>
<evidence type="ECO:0000256" key="9">
    <source>
        <dbReference type="ARBA" id="ARBA00023136"/>
    </source>
</evidence>
<dbReference type="Pfam" id="PF00037">
    <property type="entry name" value="Fer4"/>
    <property type="match status" value="1"/>
</dbReference>
<evidence type="ECO:0000313" key="14">
    <source>
        <dbReference type="EMBL" id="EFF69571.1"/>
    </source>
</evidence>
<evidence type="ECO:0000256" key="3">
    <source>
        <dbReference type="ARBA" id="ARBA00022723"/>
    </source>
</evidence>
<keyword evidence="10" id="KW-1003">Cell membrane</keyword>
<dbReference type="eggNOG" id="COG1148">
    <property type="taxonomic scope" value="Bacteria"/>
</dbReference>
<dbReference type="GO" id="GO:0046872">
    <property type="term" value="F:metal ion binding"/>
    <property type="evidence" value="ECO:0007669"/>
    <property type="project" value="UniProtKB-KW"/>
</dbReference>
<feature type="domain" description="4Fe-4S ferredoxin-type" evidence="12">
    <location>
        <begin position="162"/>
        <end position="191"/>
    </location>
</feature>
<keyword evidence="11" id="KW-0812">Transmembrane</keyword>
<evidence type="ECO:0000256" key="6">
    <source>
        <dbReference type="ARBA" id="ARBA00022982"/>
    </source>
</evidence>
<comment type="caution">
    <text evidence="10">Lacks conserved residue(s) required for the propagation of feature annotation.</text>
</comment>
<evidence type="ECO:0000256" key="10">
    <source>
        <dbReference type="HAMAP-Rule" id="MF_00463"/>
    </source>
</evidence>
<evidence type="ECO:0000256" key="5">
    <source>
        <dbReference type="ARBA" id="ARBA00022967"/>
    </source>
</evidence>
<feature type="binding site" evidence="10">
    <location>
        <position position="52"/>
    </location>
    <ligand>
        <name>[4Fe-4S] cluster</name>
        <dbReference type="ChEBI" id="CHEBI:49883"/>
        <label>1</label>
    </ligand>
</feature>
<dbReference type="STRING" id="45851.BHV86_06205"/>
<keyword evidence="11" id="KW-1133">Transmembrane helix</keyword>
<feature type="region of interest" description="Hydrophobic" evidence="10">
    <location>
        <begin position="1"/>
        <end position="26"/>
    </location>
</feature>
<keyword evidence="7 10" id="KW-0408">Iron</keyword>
<dbReference type="Gene3D" id="3.30.70.20">
    <property type="match status" value="2"/>
</dbReference>
<dbReference type="InterPro" id="IPR017896">
    <property type="entry name" value="4Fe4S_Fe-S-bd"/>
</dbReference>
<sequence length="263" mass="27110">MTGVIIAAAIVGGTGIIIGLFLGISGEKLKVEVDEKEVAVREALPGNNCGGCGYPGCDGLAKAIAKGEAPANGCPVCSAEAKAKIAEIMGVESIAETRKVAYVKCVGNCDVAKNDYIYSGVKDCSMAALVPNGGPKSCNYGCLGFGSCVKVCSNNAISIVNGVAVVDKKLCTSCGKCVKACPKNLIELRPEKDIATVYCSSHEKGKAVMDACKSGCIGCTLCVKQCEYGAIVMDNNIPVIDYEKCTGCGKCAEKCPKKIIHLA</sequence>
<keyword evidence="8 10" id="KW-0411">Iron-sulfur</keyword>
<keyword evidence="15" id="KW-1185">Reference proteome</keyword>
<reference evidence="14 15" key="1">
    <citation type="submission" date="2010-02" db="EMBL/GenBank/DDBJ databases">
        <authorList>
            <person name="Weinstock G."/>
            <person name="Sodergren E."/>
            <person name="Clifton S."/>
            <person name="Fulton L."/>
            <person name="Fulton B."/>
            <person name="Courtney L."/>
            <person name="Fronick C."/>
            <person name="Harrison M."/>
            <person name="Strong C."/>
            <person name="Farmer C."/>
            <person name="Delahaunty K."/>
            <person name="Markovic C."/>
            <person name="Hall O."/>
            <person name="Minx P."/>
            <person name="Tomlinson C."/>
            <person name="Mitreva M."/>
            <person name="Nelson J."/>
            <person name="Hou S."/>
            <person name="Wollam A."/>
            <person name="Pepin K.H."/>
            <person name="Johnson M."/>
            <person name="Bhonagiri V."/>
            <person name="Zhang X."/>
            <person name="Suruliraj S."/>
            <person name="Warren W."/>
            <person name="Chinwalla A."/>
            <person name="Mardis E.R."/>
            <person name="Wilson R.K."/>
        </authorList>
    </citation>
    <scope>NUCLEOTIDE SEQUENCE [LARGE SCALE GENOMIC DNA]</scope>
    <source>
        <strain evidence="14 15">DSM 2876</strain>
    </source>
</reference>
<comment type="caution">
    <text evidence="14">The sequence shown here is derived from an EMBL/GenBank/DDBJ whole genome shotgun (WGS) entry which is preliminary data.</text>
</comment>
<evidence type="ECO:0000256" key="2">
    <source>
        <dbReference type="ARBA" id="ARBA00022485"/>
    </source>
</evidence>
<feature type="binding site" evidence="10">
    <location>
        <position position="142"/>
    </location>
    <ligand>
        <name>[4Fe-4S] cluster</name>
        <dbReference type="ChEBI" id="CHEBI:49883"/>
        <label>2</label>
    </ligand>
</feature>
<keyword evidence="9 10" id="KW-0472">Membrane</keyword>
<dbReference type="InterPro" id="IPR007202">
    <property type="entry name" value="4Fe-4S_dom"/>
</dbReference>
<feature type="binding site" evidence="10">
    <location>
        <position position="174"/>
    </location>
    <ligand>
        <name>[4Fe-4S] cluster</name>
        <dbReference type="ChEBI" id="CHEBI:49883"/>
        <label>3</label>
    </ligand>
</feature>
<dbReference type="PANTHER" id="PTHR43560">
    <property type="entry name" value="ION-TRANSLOCATING OXIDOREDUCTASE COMPLEX SUBUNIT B"/>
    <property type="match status" value="1"/>
</dbReference>
<proteinExistence type="inferred from homology"/>
<dbReference type="Proteomes" id="UP000006238">
    <property type="component" value="Unassembled WGS sequence"/>
</dbReference>
<dbReference type="PANTHER" id="PTHR43560:SF1">
    <property type="entry name" value="ION-TRANSLOCATING OXIDOREDUCTASE COMPLEX SUBUNIT B"/>
    <property type="match status" value="1"/>
</dbReference>
<feature type="binding site" evidence="10">
    <location>
        <position position="181"/>
    </location>
    <ligand>
        <name>[4Fe-4S] cluster</name>
        <dbReference type="ChEBI" id="CHEBI:49883"/>
        <label>2</label>
    </ligand>
</feature>
<feature type="domain" description="4Fe-4S ferredoxin-type" evidence="12">
    <location>
        <begin position="205"/>
        <end position="235"/>
    </location>
</feature>
<dbReference type="InterPro" id="IPR017900">
    <property type="entry name" value="4Fe4S_Fe_S_CS"/>
</dbReference>
<gene>
    <name evidence="10 14" type="primary">rnfB</name>
    <name evidence="14" type="ORF">BUTYVIB_00084</name>
</gene>
<feature type="binding site" evidence="10">
    <location>
        <position position="177"/>
    </location>
    <ligand>
        <name>[4Fe-4S] cluster</name>
        <dbReference type="ChEBI" id="CHEBI:49883"/>
        <label>3</label>
    </ligand>
</feature>
<evidence type="ECO:0000313" key="15">
    <source>
        <dbReference type="Proteomes" id="UP000006238"/>
    </source>
</evidence>
<keyword evidence="3 10" id="KW-0479">Metal-binding</keyword>
<feature type="binding site" evidence="10">
    <location>
        <position position="74"/>
    </location>
    <ligand>
        <name>[4Fe-4S] cluster</name>
        <dbReference type="ChEBI" id="CHEBI:49883"/>
        <label>1</label>
    </ligand>
</feature>
<dbReference type="GO" id="GO:0005886">
    <property type="term" value="C:plasma membrane"/>
    <property type="evidence" value="ECO:0007669"/>
    <property type="project" value="UniProtKB-SubCell"/>
</dbReference>
<comment type="function">
    <text evidence="10">Part of a membrane-bound complex that couples electron transfer with translocation of ions across the membrane.</text>
</comment>
<feature type="binding site" evidence="10">
    <location>
        <position position="138"/>
    </location>
    <ligand>
        <name>[4Fe-4S] cluster</name>
        <dbReference type="ChEBI" id="CHEBI:49883"/>
        <label>2</label>
    </ligand>
</feature>
<dbReference type="GO" id="GO:0022900">
    <property type="term" value="P:electron transport chain"/>
    <property type="evidence" value="ECO:0007669"/>
    <property type="project" value="UniProtKB-UniRule"/>
</dbReference>
<feature type="binding site" evidence="10">
    <location>
        <position position="57"/>
    </location>
    <ligand>
        <name>[4Fe-4S] cluster</name>
        <dbReference type="ChEBI" id="CHEBI:49883"/>
        <label>1</label>
    </ligand>
</feature>
<dbReference type="HOGENOM" id="CLU_053470_0_0_9"/>
<dbReference type="HAMAP" id="MF_00463">
    <property type="entry name" value="RsxB_RnfB"/>
    <property type="match status" value="1"/>
</dbReference>
<comment type="similarity">
    <text evidence="10">Belongs to the 4Fe4S bacterial-type ferredoxin family. RnfB subfamily.</text>
</comment>
<dbReference type="eggNOG" id="COG2878">
    <property type="taxonomic scope" value="Bacteria"/>
</dbReference>
<dbReference type="SUPFAM" id="SSF54862">
    <property type="entry name" value="4Fe-4S ferredoxins"/>
    <property type="match status" value="2"/>
</dbReference>
<evidence type="ECO:0000256" key="7">
    <source>
        <dbReference type="ARBA" id="ARBA00023004"/>
    </source>
</evidence>
<keyword evidence="2 10" id="KW-0004">4Fe-4S</keyword>
<dbReference type="Pfam" id="PF04060">
    <property type="entry name" value="FeS"/>
    <property type="match status" value="1"/>
</dbReference>
<feature type="binding site" evidence="10">
    <location>
        <position position="171"/>
    </location>
    <ligand>
        <name>[4Fe-4S] cluster</name>
        <dbReference type="ChEBI" id="CHEBI:49883"/>
        <label>3</label>
    </ligand>
</feature>
<evidence type="ECO:0000259" key="12">
    <source>
        <dbReference type="PROSITE" id="PS51379"/>
    </source>
</evidence>
<keyword evidence="5 10" id="KW-1278">Translocase</keyword>
<comment type="cofactor">
    <cofactor evidence="10">
        <name>[4Fe-4S] cluster</name>
        <dbReference type="ChEBI" id="CHEBI:49883"/>
    </cofactor>
    <text evidence="10">Binds 3 [4Fe-4S] clusters.</text>
</comment>
<dbReference type="RefSeq" id="WP_005600657.1">
    <property type="nucleotide sequence ID" value="NZ_GG663519.1"/>
</dbReference>
<feature type="domain" description="4Fe-4S ferredoxin-type" evidence="12">
    <location>
        <begin position="236"/>
        <end position="263"/>
    </location>
</feature>
<dbReference type="CDD" id="cd10549">
    <property type="entry name" value="MtMvhB_like"/>
    <property type="match status" value="1"/>
</dbReference>
<dbReference type="PROSITE" id="PS51379">
    <property type="entry name" value="4FE4S_FER_2"/>
    <property type="match status" value="3"/>
</dbReference>
<dbReference type="InterPro" id="IPR010207">
    <property type="entry name" value="Elect_transpt_cplx_RnfB/RsxB"/>
</dbReference>
<keyword evidence="4 10" id="KW-0677">Repeat</keyword>
<evidence type="ECO:0000256" key="11">
    <source>
        <dbReference type="SAM" id="Phobius"/>
    </source>
</evidence>
<keyword evidence="1 10" id="KW-0813">Transport</keyword>
<accession>D4RWP7</accession>
<dbReference type="EMBL" id="ABWN01000017">
    <property type="protein sequence ID" value="EFF69571.1"/>
    <property type="molecule type" value="Genomic_DNA"/>
</dbReference>
<keyword evidence="6 10" id="KW-0249">Electron transport</keyword>
<dbReference type="Pfam" id="PF12838">
    <property type="entry name" value="Fer4_7"/>
    <property type="match status" value="1"/>
</dbReference>
<protein>
    <recommendedName>
        <fullName evidence="10">Ion-translocating oxidoreductase complex subunit B</fullName>
        <ecNumber evidence="10">7.-.-.-</ecNumber>
    </recommendedName>
    <alternativeName>
        <fullName evidence="10">Rnf electron transport complex subunit B</fullName>
    </alternativeName>
</protein>
<comment type="subunit">
    <text evidence="10">The complex is composed of six subunits: RnfA, RnfB, RnfC, RnfD, RnfE and RnfG.</text>
</comment>
<dbReference type="Gene3D" id="1.10.15.40">
    <property type="entry name" value="Electron transport complex subunit B, putative Fe-S cluster"/>
    <property type="match status" value="1"/>
</dbReference>
<dbReference type="GO" id="GO:0009055">
    <property type="term" value="F:electron transfer activity"/>
    <property type="evidence" value="ECO:0007669"/>
    <property type="project" value="InterPro"/>
</dbReference>
<feature type="binding site" evidence="10">
    <location>
        <position position="49"/>
    </location>
    <ligand>
        <name>[4Fe-4S] cluster</name>
        <dbReference type="ChEBI" id="CHEBI:49883"/>
        <label>1</label>
    </ligand>
</feature>
<feature type="binding site" evidence="10">
    <location>
        <position position="148"/>
    </location>
    <ligand>
        <name>[4Fe-4S] cluster</name>
        <dbReference type="ChEBI" id="CHEBI:49883"/>
        <label>2</label>
    </ligand>
</feature>
<dbReference type="GeneID" id="98918452"/>
<evidence type="ECO:0000256" key="4">
    <source>
        <dbReference type="ARBA" id="ARBA00022737"/>
    </source>
</evidence>
<dbReference type="GO" id="GO:0051539">
    <property type="term" value="F:4 iron, 4 sulfur cluster binding"/>
    <property type="evidence" value="ECO:0007669"/>
    <property type="project" value="UniProtKB-UniRule"/>
</dbReference>
<feature type="transmembrane region" description="Helical" evidence="11">
    <location>
        <begin position="6"/>
        <end position="24"/>
    </location>
</feature>
<dbReference type="PROSITE" id="PS00198">
    <property type="entry name" value="4FE4S_FER_1"/>
    <property type="match status" value="2"/>
</dbReference>
<dbReference type="EC" id="7.-.-.-" evidence="10"/>
<evidence type="ECO:0000259" key="13">
    <source>
        <dbReference type="PROSITE" id="PS51656"/>
    </source>
</evidence>
<dbReference type="PROSITE" id="PS51656">
    <property type="entry name" value="4FE4S"/>
    <property type="match status" value="1"/>
</dbReference>
<organism evidence="14 15">
    <name type="scientific">Eshraghiella crossota DSM 2876</name>
    <dbReference type="NCBI Taxonomy" id="511680"/>
    <lineage>
        <taxon>Bacteria</taxon>
        <taxon>Bacillati</taxon>
        <taxon>Bacillota</taxon>
        <taxon>Clostridia</taxon>
        <taxon>Lachnospirales</taxon>
        <taxon>Lachnospiraceae</taxon>
        <taxon>Eshraghiella</taxon>
    </lineage>
</organism>
<feature type="binding site" evidence="10">
    <location>
        <position position="152"/>
    </location>
    <ligand>
        <name>[4Fe-4S] cluster</name>
        <dbReference type="ChEBI" id="CHEBI:49883"/>
        <label>3</label>
    </ligand>
</feature>
<name>D4RWP7_9FIRM</name>
<evidence type="ECO:0000256" key="8">
    <source>
        <dbReference type="ARBA" id="ARBA00023014"/>
    </source>
</evidence>
<dbReference type="AlphaFoldDB" id="D4RWP7"/>
<dbReference type="InterPro" id="IPR050395">
    <property type="entry name" value="4Fe4S_Ferredoxin_RnfB"/>
</dbReference>